<dbReference type="OrthoDB" id="5890350at2759"/>
<keyword evidence="3" id="KW-1185">Reference proteome</keyword>
<evidence type="ECO:0000313" key="3">
    <source>
        <dbReference type="Proteomes" id="UP000054047"/>
    </source>
</evidence>
<sequence>MVRNLLKTKDKLCTTTEVTVENSVARILEENGYRADPPETWLLYSSKDGMALVLPYVGDGPARKLSRAAKESGLPMKLEGTARYDLDDDEGKYAAALRVNKYYESRIFYVFLATHNERHRDKDSFAFASIFLNGFYGILCPLFERYYYYSLYDDVCVA</sequence>
<keyword evidence="1" id="KW-0472">Membrane</keyword>
<protein>
    <submittedName>
        <fullName evidence="2">Uncharacterized protein</fullName>
    </submittedName>
</protein>
<evidence type="ECO:0000313" key="2">
    <source>
        <dbReference type="EMBL" id="KIH66455.1"/>
    </source>
</evidence>
<dbReference type="Proteomes" id="UP000054047">
    <property type="component" value="Unassembled WGS sequence"/>
</dbReference>
<accession>A0A0C2GY79</accession>
<keyword evidence="1" id="KW-0812">Transmembrane</keyword>
<dbReference type="EMBL" id="KN727111">
    <property type="protein sequence ID" value="KIH66455.1"/>
    <property type="molecule type" value="Genomic_DNA"/>
</dbReference>
<gene>
    <name evidence="2" type="ORF">ANCDUO_03217</name>
</gene>
<name>A0A0C2GY79_9BILA</name>
<keyword evidence="1" id="KW-1133">Transmembrane helix</keyword>
<evidence type="ECO:0000256" key="1">
    <source>
        <dbReference type="SAM" id="Phobius"/>
    </source>
</evidence>
<organism evidence="2 3">
    <name type="scientific">Ancylostoma duodenale</name>
    <dbReference type="NCBI Taxonomy" id="51022"/>
    <lineage>
        <taxon>Eukaryota</taxon>
        <taxon>Metazoa</taxon>
        <taxon>Ecdysozoa</taxon>
        <taxon>Nematoda</taxon>
        <taxon>Chromadorea</taxon>
        <taxon>Rhabditida</taxon>
        <taxon>Rhabditina</taxon>
        <taxon>Rhabditomorpha</taxon>
        <taxon>Strongyloidea</taxon>
        <taxon>Ancylostomatidae</taxon>
        <taxon>Ancylostomatinae</taxon>
        <taxon>Ancylostoma</taxon>
    </lineage>
</organism>
<reference evidence="2 3" key="1">
    <citation type="submission" date="2013-12" db="EMBL/GenBank/DDBJ databases">
        <title>Draft genome of the parsitic nematode Ancylostoma duodenale.</title>
        <authorList>
            <person name="Mitreva M."/>
        </authorList>
    </citation>
    <scope>NUCLEOTIDE SEQUENCE [LARGE SCALE GENOMIC DNA]</scope>
    <source>
        <strain evidence="2 3">Zhejiang</strain>
    </source>
</reference>
<proteinExistence type="predicted"/>
<feature type="transmembrane region" description="Helical" evidence="1">
    <location>
        <begin position="125"/>
        <end position="144"/>
    </location>
</feature>
<dbReference type="AlphaFoldDB" id="A0A0C2GY79"/>